<dbReference type="AlphaFoldDB" id="A0AAE0ZKM2"/>
<dbReference type="EMBL" id="JAWDGP010003865">
    <property type="protein sequence ID" value="KAK3770172.1"/>
    <property type="molecule type" value="Genomic_DNA"/>
</dbReference>
<keyword evidence="3" id="KW-1185">Reference proteome</keyword>
<feature type="region of interest" description="Disordered" evidence="1">
    <location>
        <begin position="78"/>
        <end position="100"/>
    </location>
</feature>
<evidence type="ECO:0000313" key="2">
    <source>
        <dbReference type="EMBL" id="KAK3770172.1"/>
    </source>
</evidence>
<evidence type="ECO:0000313" key="3">
    <source>
        <dbReference type="Proteomes" id="UP001283361"/>
    </source>
</evidence>
<protein>
    <submittedName>
        <fullName evidence="2">Uncharacterized protein</fullName>
    </submittedName>
</protein>
<name>A0AAE0ZKM2_9GAST</name>
<dbReference type="Proteomes" id="UP001283361">
    <property type="component" value="Unassembled WGS sequence"/>
</dbReference>
<evidence type="ECO:0000256" key="1">
    <source>
        <dbReference type="SAM" id="MobiDB-lite"/>
    </source>
</evidence>
<organism evidence="2 3">
    <name type="scientific">Elysia crispata</name>
    <name type="common">lettuce slug</name>
    <dbReference type="NCBI Taxonomy" id="231223"/>
    <lineage>
        <taxon>Eukaryota</taxon>
        <taxon>Metazoa</taxon>
        <taxon>Spiralia</taxon>
        <taxon>Lophotrochozoa</taxon>
        <taxon>Mollusca</taxon>
        <taxon>Gastropoda</taxon>
        <taxon>Heterobranchia</taxon>
        <taxon>Euthyneura</taxon>
        <taxon>Panpulmonata</taxon>
        <taxon>Sacoglossa</taxon>
        <taxon>Placobranchoidea</taxon>
        <taxon>Plakobranchidae</taxon>
        <taxon>Elysia</taxon>
    </lineage>
</organism>
<comment type="caution">
    <text evidence="2">The sequence shown here is derived from an EMBL/GenBank/DDBJ whole genome shotgun (WGS) entry which is preliminary data.</text>
</comment>
<proteinExistence type="predicted"/>
<accession>A0AAE0ZKM2</accession>
<sequence>MDGLVTPNLELCRWWAALTDSKPAPDAASIFPDIPQTSRDIQRVGERGMRGTGGGCMYLVDFYFQRFLSPPAAVGHTLGPRSDSYKGHRGGPSYSLTPIL</sequence>
<gene>
    <name evidence="2" type="ORF">RRG08_038683</name>
</gene>
<reference evidence="2" key="1">
    <citation type="journal article" date="2023" name="G3 (Bethesda)">
        <title>A reference genome for the long-term kleptoplast-retaining sea slug Elysia crispata morphotype clarki.</title>
        <authorList>
            <person name="Eastman K.E."/>
            <person name="Pendleton A.L."/>
            <person name="Shaikh M.A."/>
            <person name="Suttiyut T."/>
            <person name="Ogas R."/>
            <person name="Tomko P."/>
            <person name="Gavelis G."/>
            <person name="Widhalm J.R."/>
            <person name="Wisecaver J.H."/>
        </authorList>
    </citation>
    <scope>NUCLEOTIDE SEQUENCE</scope>
    <source>
        <strain evidence="2">ECLA1</strain>
    </source>
</reference>